<feature type="compositionally biased region" description="Low complexity" evidence="2">
    <location>
        <begin position="721"/>
        <end position="735"/>
    </location>
</feature>
<dbReference type="InParanoid" id="Q4U9N5"/>
<dbReference type="VEuPathDB" id="PiroplasmaDB:TA08395"/>
<feature type="coiled-coil region" evidence="1">
    <location>
        <begin position="376"/>
        <end position="438"/>
    </location>
</feature>
<feature type="compositionally biased region" description="Polar residues" evidence="2">
    <location>
        <begin position="818"/>
        <end position="836"/>
    </location>
</feature>
<dbReference type="KEGG" id="tan:TA08395"/>
<keyword evidence="1" id="KW-0175">Coiled coil</keyword>
<dbReference type="AlphaFoldDB" id="Q4U9N5"/>
<feature type="compositionally biased region" description="Polar residues" evidence="2">
    <location>
        <begin position="657"/>
        <end position="682"/>
    </location>
</feature>
<feature type="region of interest" description="Disordered" evidence="2">
    <location>
        <begin position="721"/>
        <end position="761"/>
    </location>
</feature>
<dbReference type="GeneID" id="3863054"/>
<organism evidence="3 4">
    <name type="scientific">Theileria annulata</name>
    <dbReference type="NCBI Taxonomy" id="5874"/>
    <lineage>
        <taxon>Eukaryota</taxon>
        <taxon>Sar</taxon>
        <taxon>Alveolata</taxon>
        <taxon>Apicomplexa</taxon>
        <taxon>Aconoidasida</taxon>
        <taxon>Piroplasmida</taxon>
        <taxon>Theileriidae</taxon>
        <taxon>Theileria</taxon>
    </lineage>
</organism>
<evidence type="ECO:0000256" key="1">
    <source>
        <dbReference type="SAM" id="Coils"/>
    </source>
</evidence>
<feature type="region of interest" description="Disordered" evidence="2">
    <location>
        <begin position="800"/>
        <end position="838"/>
    </location>
</feature>
<reference evidence="3 4" key="1">
    <citation type="journal article" date="2005" name="Science">
        <title>Genome of the host-cell transforming parasite Theileria annulata compared with T. parva.</title>
        <authorList>
            <person name="Pain A."/>
            <person name="Renauld H."/>
            <person name="Berriman M."/>
            <person name="Murphy L."/>
            <person name="Yeats C.A."/>
            <person name="Weir W."/>
            <person name="Kerhornou A."/>
            <person name="Aslett M."/>
            <person name="Bishop R."/>
            <person name="Bouchier C."/>
            <person name="Cochet M."/>
            <person name="Coulson R.M.R."/>
            <person name="Cronin A."/>
            <person name="de Villiers E.P."/>
            <person name="Fraser A."/>
            <person name="Fosker N."/>
            <person name="Gardner M."/>
            <person name="Goble A."/>
            <person name="Griffiths-Jones S."/>
            <person name="Harris D.E."/>
            <person name="Katzer F."/>
            <person name="Larke N."/>
            <person name="Lord A."/>
            <person name="Maser P."/>
            <person name="McKellar S."/>
            <person name="Mooney P."/>
            <person name="Morton F."/>
            <person name="Nene V."/>
            <person name="O'Neil S."/>
            <person name="Price C."/>
            <person name="Quail M.A."/>
            <person name="Rabbinowitsch E."/>
            <person name="Rawlings N.D."/>
            <person name="Rutter S."/>
            <person name="Saunders D."/>
            <person name="Seeger K."/>
            <person name="Shah T."/>
            <person name="Squares R."/>
            <person name="Squares S."/>
            <person name="Tivey A."/>
            <person name="Walker A.R."/>
            <person name="Woodward J."/>
            <person name="Dobbelaere D.A.E."/>
            <person name="Langsley G."/>
            <person name="Rajandream M.A."/>
            <person name="McKeever D."/>
            <person name="Shiels B."/>
            <person name="Tait A."/>
            <person name="Barrell B.G."/>
            <person name="Hall N."/>
        </authorList>
    </citation>
    <scope>NUCLEOTIDE SEQUENCE [LARGE SCALE GENOMIC DNA]</scope>
    <source>
        <strain evidence="4">Ankara</strain>
    </source>
</reference>
<evidence type="ECO:0000256" key="2">
    <source>
        <dbReference type="SAM" id="MobiDB-lite"/>
    </source>
</evidence>
<name>Q4U9N5_THEAN</name>
<evidence type="ECO:0000313" key="3">
    <source>
        <dbReference type="EMBL" id="CAI76468.1"/>
    </source>
</evidence>
<protein>
    <submittedName>
        <fullName evidence="3">Uncharacterized protein</fullName>
    </submittedName>
</protein>
<feature type="region of interest" description="Disordered" evidence="2">
    <location>
        <begin position="657"/>
        <end position="686"/>
    </location>
</feature>
<dbReference type="EMBL" id="CR940353">
    <property type="protein sequence ID" value="CAI76468.1"/>
    <property type="molecule type" value="Genomic_DNA"/>
</dbReference>
<gene>
    <name evidence="3" type="ORF">TA08395</name>
</gene>
<sequence length="914" mass="104389">MESCIEGLGKFGLLLEESVQVELLLEFKRLVNEFIDKDVKNYSLIIAGINAIIKIVKLMTNFEYNWVYEVFTKLSSRIVPLLFQGELAFNKQEENGLDDGDDSNGVMKEEYSVYYSWPCVTIKFLKCLENITNLLLKSNIISDFQIISQLVQVLVSISLLVDSDVAVPLMYYVNDIISKTPKLQAILSREGIVFSVLTKGKSSYWDLKLLKSHYSPYISSMFNQSKDPNTIVLKPKQTHIPMDLKGVDVSKFYNQSGLEIMNFIKGIVDGILATDIDSNTGKSKYSYDPGGAQDDSDSHSLSDIFQNRITSNDNVFLNTSISNLSELYKIERENCIKGLVLRYGEGCVQHLSQLLKSNHETILTLSSQIQTYLSALNDVNSRMESAAVEHLRLKNENINLAQGIQTLESENSSLKSQLEQAKLNIKSSEKQISMLNGTFDNYIHNPIKYNQYIFLELLKENKNTFDNMKNRCEEFYTLKSEIESLNKKLTFSENHIAMLNKERDEFWSDPNRKLTDNDYKNRILEAFQRQDRAMTVAKLMASQKSQLSPETTHVNQENYQEPTRDVDLKELSDLRLRVDYLEDENSHLKEINDSLHTMCADISRNLKDVKTTYLKESVDSLRMFLPTKTTPIQLVFVQPTGVLDLTLDQEYLNKLSQPEDSNTTRQYQHLDQSQTSQGTQYFTPKGSLGLNVEHLESEQPRPKPKKKLNLRSKVINYVTNLDASSSDSDENNSQLLHRKDEFQEPQFDTNKPKELIEPREPNKPLVERCADKSEKLNSWNSDWDFFEDDQSASNKENITCVDNASEPKDGSLKFNSALDENSSSDPTFSTKTNPSEETGYATGVLSEQANYHTEFTPDSPSVTSKLVDRILLKDTFPDDIFDSIINEQENSSEQKVETSKNKGWDDLDFDTSNS</sequence>
<accession>Q4U9N5</accession>
<proteinExistence type="predicted"/>
<dbReference type="OrthoDB" id="361825at2759"/>
<feature type="compositionally biased region" description="Basic and acidic residues" evidence="2">
    <location>
        <begin position="750"/>
        <end position="761"/>
    </location>
</feature>
<dbReference type="Proteomes" id="UP000001950">
    <property type="component" value="Chromosome 4"/>
</dbReference>
<feature type="region of interest" description="Disordered" evidence="2">
    <location>
        <begin position="884"/>
        <end position="914"/>
    </location>
</feature>
<dbReference type="OMA" id="SWNSDWD"/>
<dbReference type="Gene3D" id="1.20.1270.320">
    <property type="entry name" value="Poxvirus poly(A) polymerase, N domain"/>
    <property type="match status" value="1"/>
</dbReference>
<dbReference type="RefSeq" id="XP_953093.1">
    <property type="nucleotide sequence ID" value="XM_948000.1"/>
</dbReference>
<dbReference type="eggNOG" id="ENOG502QX2W">
    <property type="taxonomic scope" value="Eukaryota"/>
</dbReference>
<dbReference type="InterPro" id="IPR038337">
    <property type="entry name" value="Poxvirus_polyA_pol_cat_N_sf"/>
</dbReference>
<evidence type="ECO:0000313" key="4">
    <source>
        <dbReference type="Proteomes" id="UP000001950"/>
    </source>
</evidence>
<feature type="compositionally biased region" description="Basic and acidic residues" evidence="2">
    <location>
        <begin position="892"/>
        <end position="905"/>
    </location>
</feature>
<keyword evidence="4" id="KW-1185">Reference proteome</keyword>